<accession>A0A6P8SUF6</accession>
<sequence length="308" mass="35091">MRASNQSIVTQFIIAGFPGIQDIRPLLFLLLLLTYLLIITGNAIIITVIRIQPRLHAPMYFFIGLLSFLELGYTAVTIPKMLYNLLDATRLISFRDCFIQTYFFHALGITEILLLTSMAYDRYLAICAPLHYPTRMTSKFGLRLAGSCWLCGFLYPLPEIILISRLPFCGPNVIDHIFCDLPPLLNLVCTDTSFTVFVDFMFNAFILLGPFMLIILSYIMIIRTVLKIQSSEGRKKAFSTCGSHLMVVAMYLGTASFMYVRLTKTYSLTYDRLFSVVYSVLTPLLNPVIYSLRNKEIREAIWKVMAGK</sequence>
<dbReference type="PANTHER" id="PTHR24242:SF227">
    <property type="entry name" value="OLFACTORY RECEPTOR"/>
    <property type="match status" value="1"/>
</dbReference>
<dbReference type="InterPro" id="IPR050939">
    <property type="entry name" value="Olfactory_GPCR1"/>
</dbReference>
<evidence type="ECO:0000256" key="6">
    <source>
        <dbReference type="ARBA" id="ARBA00022989"/>
    </source>
</evidence>
<evidence type="ECO:0000256" key="1">
    <source>
        <dbReference type="ARBA" id="ARBA00004651"/>
    </source>
</evidence>
<keyword evidence="12 13" id="KW-0807">Transducer</keyword>
<keyword evidence="7 13" id="KW-0297">G-protein coupled receptor</keyword>
<dbReference type="PRINTS" id="PR00245">
    <property type="entry name" value="OLFACTORYR"/>
</dbReference>
<dbReference type="PROSITE" id="PS00237">
    <property type="entry name" value="G_PROTEIN_RECEP_F1_1"/>
    <property type="match status" value="1"/>
</dbReference>
<evidence type="ECO:0000259" key="15">
    <source>
        <dbReference type="PROSITE" id="PS50262"/>
    </source>
</evidence>
<dbReference type="GeneID" id="117368611"/>
<gene>
    <name evidence="17" type="primary">LOC117368611</name>
</gene>
<keyword evidence="3 14" id="KW-0716">Sensory transduction</keyword>
<protein>
    <recommendedName>
        <fullName evidence="14">Olfactory receptor</fullName>
    </recommendedName>
</protein>
<name>A0A6P8SUF6_GEOSA</name>
<feature type="domain" description="G-protein coupled receptors family 1 profile" evidence="15">
    <location>
        <begin position="41"/>
        <end position="290"/>
    </location>
</feature>
<feature type="transmembrane region" description="Helical" evidence="14">
    <location>
        <begin position="238"/>
        <end position="260"/>
    </location>
</feature>
<evidence type="ECO:0000256" key="13">
    <source>
        <dbReference type="RuleBase" id="RU000688"/>
    </source>
</evidence>
<keyword evidence="6 14" id="KW-1133">Transmembrane helix</keyword>
<reference evidence="17" key="1">
    <citation type="submission" date="2025-08" db="UniProtKB">
        <authorList>
            <consortium name="RefSeq"/>
        </authorList>
    </citation>
    <scope>IDENTIFICATION</scope>
</reference>
<dbReference type="AlphaFoldDB" id="A0A6P8SUF6"/>
<evidence type="ECO:0000313" key="17">
    <source>
        <dbReference type="RefSeq" id="XP_033818231.1"/>
    </source>
</evidence>
<keyword evidence="5 14" id="KW-0552">Olfaction</keyword>
<evidence type="ECO:0000256" key="7">
    <source>
        <dbReference type="ARBA" id="ARBA00023040"/>
    </source>
</evidence>
<dbReference type="FunFam" id="1.20.1070.10:FF:000001">
    <property type="entry name" value="Olfactory receptor"/>
    <property type="match status" value="1"/>
</dbReference>
<evidence type="ECO:0000256" key="2">
    <source>
        <dbReference type="ARBA" id="ARBA00022475"/>
    </source>
</evidence>
<keyword evidence="10 13" id="KW-0675">Receptor</keyword>
<feature type="transmembrane region" description="Helical" evidence="14">
    <location>
        <begin position="102"/>
        <end position="120"/>
    </location>
</feature>
<dbReference type="InterPro" id="IPR017452">
    <property type="entry name" value="GPCR_Rhodpsn_7TM"/>
</dbReference>
<keyword evidence="8 14" id="KW-0472">Membrane</keyword>
<dbReference type="GO" id="GO:0004984">
    <property type="term" value="F:olfactory receptor activity"/>
    <property type="evidence" value="ECO:0007669"/>
    <property type="project" value="InterPro"/>
</dbReference>
<organism evidence="16 17">
    <name type="scientific">Geotrypetes seraphini</name>
    <name type="common">Gaboon caecilian</name>
    <name type="synonym">Caecilia seraphini</name>
    <dbReference type="NCBI Taxonomy" id="260995"/>
    <lineage>
        <taxon>Eukaryota</taxon>
        <taxon>Metazoa</taxon>
        <taxon>Chordata</taxon>
        <taxon>Craniata</taxon>
        <taxon>Vertebrata</taxon>
        <taxon>Euteleostomi</taxon>
        <taxon>Amphibia</taxon>
        <taxon>Gymnophiona</taxon>
        <taxon>Geotrypetes</taxon>
    </lineage>
</organism>
<keyword evidence="16" id="KW-1185">Reference proteome</keyword>
<dbReference type="PANTHER" id="PTHR24242">
    <property type="entry name" value="G-PROTEIN COUPLED RECEPTOR"/>
    <property type="match status" value="1"/>
</dbReference>
<dbReference type="SUPFAM" id="SSF81321">
    <property type="entry name" value="Family A G protein-coupled receptor-like"/>
    <property type="match status" value="1"/>
</dbReference>
<keyword evidence="4 13" id="KW-0812">Transmembrane</keyword>
<feature type="transmembrane region" description="Helical" evidence="14">
    <location>
        <begin position="26"/>
        <end position="48"/>
    </location>
</feature>
<dbReference type="InParanoid" id="A0A6P8SUF6"/>
<dbReference type="Pfam" id="PF13853">
    <property type="entry name" value="7tm_4"/>
    <property type="match status" value="1"/>
</dbReference>
<dbReference type="InterPro" id="IPR000276">
    <property type="entry name" value="GPCR_Rhodpsn"/>
</dbReference>
<evidence type="ECO:0000256" key="9">
    <source>
        <dbReference type="ARBA" id="ARBA00023157"/>
    </source>
</evidence>
<keyword evidence="11" id="KW-0325">Glycoprotein</keyword>
<evidence type="ECO:0000256" key="4">
    <source>
        <dbReference type="ARBA" id="ARBA00022692"/>
    </source>
</evidence>
<keyword evidence="2 14" id="KW-1003">Cell membrane</keyword>
<dbReference type="Gene3D" id="1.20.1070.10">
    <property type="entry name" value="Rhodopsin 7-helix transmembrane proteins"/>
    <property type="match status" value="1"/>
</dbReference>
<evidence type="ECO:0000313" key="16">
    <source>
        <dbReference type="Proteomes" id="UP000515159"/>
    </source>
</evidence>
<dbReference type="PROSITE" id="PS50262">
    <property type="entry name" value="G_PROTEIN_RECEP_F1_2"/>
    <property type="match status" value="1"/>
</dbReference>
<dbReference type="InterPro" id="IPR000725">
    <property type="entry name" value="Olfact_rcpt"/>
</dbReference>
<keyword evidence="9" id="KW-1015">Disulfide bond</keyword>
<evidence type="ECO:0000256" key="8">
    <source>
        <dbReference type="ARBA" id="ARBA00023136"/>
    </source>
</evidence>
<dbReference type="RefSeq" id="XP_033818231.1">
    <property type="nucleotide sequence ID" value="XM_033962340.1"/>
</dbReference>
<dbReference type="GO" id="GO:0004930">
    <property type="term" value="F:G protein-coupled receptor activity"/>
    <property type="evidence" value="ECO:0007669"/>
    <property type="project" value="UniProtKB-KW"/>
</dbReference>
<dbReference type="OrthoDB" id="6144223at2759"/>
<evidence type="ECO:0000256" key="10">
    <source>
        <dbReference type="ARBA" id="ARBA00023170"/>
    </source>
</evidence>
<evidence type="ECO:0000256" key="3">
    <source>
        <dbReference type="ARBA" id="ARBA00022606"/>
    </source>
</evidence>
<evidence type="ECO:0000256" key="12">
    <source>
        <dbReference type="ARBA" id="ARBA00023224"/>
    </source>
</evidence>
<feature type="transmembrane region" description="Helical" evidence="14">
    <location>
        <begin position="140"/>
        <end position="157"/>
    </location>
</feature>
<dbReference type="GO" id="GO:0005886">
    <property type="term" value="C:plasma membrane"/>
    <property type="evidence" value="ECO:0007669"/>
    <property type="project" value="UniProtKB-SubCell"/>
</dbReference>
<proteinExistence type="inferred from homology"/>
<dbReference type="CDD" id="cd13954">
    <property type="entry name" value="7tmA_OR"/>
    <property type="match status" value="1"/>
</dbReference>
<feature type="transmembrane region" description="Helical" evidence="14">
    <location>
        <begin position="60"/>
        <end position="82"/>
    </location>
</feature>
<comment type="similarity">
    <text evidence="13">Belongs to the G-protein coupled receptor 1 family.</text>
</comment>
<feature type="transmembrane region" description="Helical" evidence="14">
    <location>
        <begin position="200"/>
        <end position="226"/>
    </location>
</feature>
<evidence type="ECO:0000256" key="11">
    <source>
        <dbReference type="ARBA" id="ARBA00023180"/>
    </source>
</evidence>
<evidence type="ECO:0000256" key="5">
    <source>
        <dbReference type="ARBA" id="ARBA00022725"/>
    </source>
</evidence>
<dbReference type="Proteomes" id="UP000515159">
    <property type="component" value="Chromosome 10"/>
</dbReference>
<feature type="transmembrane region" description="Helical" evidence="14">
    <location>
        <begin position="272"/>
        <end position="292"/>
    </location>
</feature>
<evidence type="ECO:0000256" key="14">
    <source>
        <dbReference type="RuleBase" id="RU363047"/>
    </source>
</evidence>
<dbReference type="KEGG" id="gsh:117368611"/>
<dbReference type="PRINTS" id="PR00237">
    <property type="entry name" value="GPCRRHODOPSN"/>
</dbReference>
<comment type="subcellular location">
    <subcellularLocation>
        <location evidence="1 14">Cell membrane</location>
        <topology evidence="1 14">Multi-pass membrane protein</topology>
    </subcellularLocation>
</comment>